<protein>
    <recommendedName>
        <fullName evidence="5">DUF202 domain-containing protein</fullName>
    </recommendedName>
</protein>
<organism evidence="3 4">
    <name type="scientific">Hyphodiscus hymeniophilus</name>
    <dbReference type="NCBI Taxonomy" id="353542"/>
    <lineage>
        <taxon>Eukaryota</taxon>
        <taxon>Fungi</taxon>
        <taxon>Dikarya</taxon>
        <taxon>Ascomycota</taxon>
        <taxon>Pezizomycotina</taxon>
        <taxon>Leotiomycetes</taxon>
        <taxon>Helotiales</taxon>
        <taxon>Hyphodiscaceae</taxon>
        <taxon>Hyphodiscus</taxon>
    </lineage>
</organism>
<accession>A0A9P6VMK4</accession>
<gene>
    <name evidence="3" type="ORF">D0Z07_2366</name>
</gene>
<dbReference type="EMBL" id="VNKQ01000005">
    <property type="protein sequence ID" value="KAG0651071.1"/>
    <property type="molecule type" value="Genomic_DNA"/>
</dbReference>
<evidence type="ECO:0000313" key="4">
    <source>
        <dbReference type="Proteomes" id="UP000785200"/>
    </source>
</evidence>
<feature type="compositionally biased region" description="Low complexity" evidence="1">
    <location>
        <begin position="16"/>
        <end position="29"/>
    </location>
</feature>
<evidence type="ECO:0000313" key="3">
    <source>
        <dbReference type="EMBL" id="KAG0651071.1"/>
    </source>
</evidence>
<dbReference type="AlphaFoldDB" id="A0A9P6VMK4"/>
<keyword evidence="2" id="KW-0472">Membrane</keyword>
<sequence>MSSSSPSRNPPPSQPTTPQQAAPSQTPNTSQPRRAPTRIAHSPRDRVHSILEGARQRKVAMDSSDENEPPPRRSDNANGNRRAGEEVESSADEETSIFRRSAQGMNYQSTNAAPKETGNGTGRARARRTQEVEAENEETGGGELESWWARFLSDCMCYPLGPFQVLPSLLGIHAEKRFNRFRLNTTAAQAGAGDPYKHLRQMGKPLGATFLGISILILGVGFHRYFEGQHWIIRGKFPASRGSIALVALVAFALMVTSLVIVIVVEPGAFEK</sequence>
<dbReference type="Proteomes" id="UP000785200">
    <property type="component" value="Unassembled WGS sequence"/>
</dbReference>
<feature type="compositionally biased region" description="Polar residues" evidence="1">
    <location>
        <begin position="103"/>
        <end position="112"/>
    </location>
</feature>
<feature type="transmembrane region" description="Helical" evidence="2">
    <location>
        <begin position="206"/>
        <end position="226"/>
    </location>
</feature>
<comment type="caution">
    <text evidence="3">The sequence shown here is derived from an EMBL/GenBank/DDBJ whole genome shotgun (WGS) entry which is preliminary data.</text>
</comment>
<dbReference type="OrthoDB" id="199599at2759"/>
<dbReference type="PANTHER" id="PTHR34187:SF2">
    <property type="entry name" value="DUF202 DOMAIN-CONTAINING PROTEIN"/>
    <property type="match status" value="1"/>
</dbReference>
<reference evidence="3" key="1">
    <citation type="submission" date="2019-07" db="EMBL/GenBank/DDBJ databases">
        <title>Hyphodiscus hymeniophilus genome sequencing and assembly.</title>
        <authorList>
            <person name="Kramer G."/>
            <person name="Nodwell J."/>
        </authorList>
    </citation>
    <scope>NUCLEOTIDE SEQUENCE</scope>
    <source>
        <strain evidence="3">ATCC 34498</strain>
    </source>
</reference>
<proteinExistence type="predicted"/>
<evidence type="ECO:0000256" key="1">
    <source>
        <dbReference type="SAM" id="MobiDB-lite"/>
    </source>
</evidence>
<feature type="compositionally biased region" description="Acidic residues" evidence="1">
    <location>
        <begin position="86"/>
        <end position="95"/>
    </location>
</feature>
<feature type="region of interest" description="Disordered" evidence="1">
    <location>
        <begin position="1"/>
        <end position="139"/>
    </location>
</feature>
<dbReference type="PANTHER" id="PTHR34187">
    <property type="entry name" value="FGR18P"/>
    <property type="match status" value="1"/>
</dbReference>
<keyword evidence="2" id="KW-1133">Transmembrane helix</keyword>
<keyword evidence="2" id="KW-0812">Transmembrane</keyword>
<dbReference type="InterPro" id="IPR052053">
    <property type="entry name" value="IM_YidH-like"/>
</dbReference>
<name>A0A9P6VMK4_9HELO</name>
<feature type="transmembrane region" description="Helical" evidence="2">
    <location>
        <begin position="246"/>
        <end position="265"/>
    </location>
</feature>
<evidence type="ECO:0000256" key="2">
    <source>
        <dbReference type="SAM" id="Phobius"/>
    </source>
</evidence>
<evidence type="ECO:0008006" key="5">
    <source>
        <dbReference type="Google" id="ProtNLM"/>
    </source>
</evidence>
<keyword evidence="4" id="KW-1185">Reference proteome</keyword>